<dbReference type="Proteomes" id="UP000601099">
    <property type="component" value="Unassembled WGS sequence"/>
</dbReference>
<accession>A0ABS0KVU6</accession>
<sequence length="198" mass="21498">MPLLLLLACQGSSEKAAHASAKVAESSRIAPAYSADSMRAARLAAQRYVIDTMAILTKKRLPALLEKLQRTKLRTYTSAQALPPVVAAFLALKTGANGPPEIADRGAPFEATDVVYDNSLPIRQLIYLGQGDDMVLLAYYQGGFGLSVHVAIFQLRHNKIQDMWSGCLTGDPTAKEDLIQQLHELPLERTITGCGLCF</sequence>
<keyword evidence="2" id="KW-1185">Reference proteome</keyword>
<comment type="caution">
    <text evidence="1">The sequence shown here is derived from an EMBL/GenBank/DDBJ whole genome shotgun (WGS) entry which is preliminary data.</text>
</comment>
<organism evidence="1 2">
    <name type="scientific">Hymenobacter guriensis</name>
    <dbReference type="NCBI Taxonomy" id="2793065"/>
    <lineage>
        <taxon>Bacteria</taxon>
        <taxon>Pseudomonadati</taxon>
        <taxon>Bacteroidota</taxon>
        <taxon>Cytophagia</taxon>
        <taxon>Cytophagales</taxon>
        <taxon>Hymenobacteraceae</taxon>
        <taxon>Hymenobacter</taxon>
    </lineage>
</organism>
<proteinExistence type="predicted"/>
<dbReference type="EMBL" id="JADWYK010000001">
    <property type="protein sequence ID" value="MBG8551992.1"/>
    <property type="molecule type" value="Genomic_DNA"/>
</dbReference>
<protein>
    <recommendedName>
        <fullName evidence="3">DUF4252 domain-containing protein</fullName>
    </recommendedName>
</protein>
<evidence type="ECO:0000313" key="2">
    <source>
        <dbReference type="Proteomes" id="UP000601099"/>
    </source>
</evidence>
<evidence type="ECO:0000313" key="1">
    <source>
        <dbReference type="EMBL" id="MBG8551992.1"/>
    </source>
</evidence>
<reference evidence="1 2" key="1">
    <citation type="submission" date="2020-11" db="EMBL/GenBank/DDBJ databases">
        <title>Hymenobacter sp.</title>
        <authorList>
            <person name="Kim M.K."/>
        </authorList>
    </citation>
    <scope>NUCLEOTIDE SEQUENCE [LARGE SCALE GENOMIC DNA]</scope>
    <source>
        <strain evidence="1 2">BT594</strain>
    </source>
</reference>
<gene>
    <name evidence="1" type="ORF">I5L79_00445</name>
</gene>
<dbReference type="RefSeq" id="WP_196953051.1">
    <property type="nucleotide sequence ID" value="NZ_JADWYK010000001.1"/>
</dbReference>
<evidence type="ECO:0008006" key="3">
    <source>
        <dbReference type="Google" id="ProtNLM"/>
    </source>
</evidence>
<name>A0ABS0KVU6_9BACT</name>